<comment type="caution">
    <text evidence="1">The sequence shown here is derived from an EMBL/GenBank/DDBJ whole genome shotgun (WGS) entry which is preliminary data.</text>
</comment>
<name>A0A2U2DBP9_9PSED</name>
<dbReference type="OrthoDB" id="2019315at2"/>
<dbReference type="EMBL" id="QFAW01000007">
    <property type="protein sequence ID" value="PWE46785.1"/>
    <property type="molecule type" value="Genomic_DNA"/>
</dbReference>
<proteinExistence type="predicted"/>
<evidence type="ECO:0000313" key="2">
    <source>
        <dbReference type="Proteomes" id="UP000245056"/>
    </source>
</evidence>
<evidence type="ECO:0000313" key="1">
    <source>
        <dbReference type="EMBL" id="PWE46785.1"/>
    </source>
</evidence>
<dbReference type="Proteomes" id="UP000245056">
    <property type="component" value="Unassembled WGS sequence"/>
</dbReference>
<reference evidence="1 2" key="1">
    <citation type="submission" date="2018-05" db="EMBL/GenBank/DDBJ databases">
        <title>Genome sequences of two Antarctic strains of Pseudomonas prosekii: insights into adaptation to extreme conditions.</title>
        <authorList>
            <person name="Snopkova K."/>
            <person name="Dufkova K."/>
            <person name="Cejkova D."/>
            <person name="Sedlacek I."/>
            <person name="Smajs D."/>
        </authorList>
    </citation>
    <scope>NUCLEOTIDE SEQUENCE [LARGE SCALE GENOMIC DNA]</scope>
    <source>
        <strain evidence="1 2">P2673</strain>
    </source>
</reference>
<organism evidence="1 2">
    <name type="scientific">Pseudomonas prosekii</name>
    <dbReference type="NCBI Taxonomy" id="1148509"/>
    <lineage>
        <taxon>Bacteria</taxon>
        <taxon>Pseudomonadati</taxon>
        <taxon>Pseudomonadota</taxon>
        <taxon>Gammaproteobacteria</taxon>
        <taxon>Pseudomonadales</taxon>
        <taxon>Pseudomonadaceae</taxon>
        <taxon>Pseudomonas</taxon>
    </lineage>
</organism>
<gene>
    <name evidence="1" type="ORF">C9I49_06905</name>
</gene>
<accession>A0A2U2DBP9</accession>
<sequence length="84" mass="10144">MFMDMLVLDECRYLYDWMPTVDMFSKATRDIERQLAYRFVLDAVAKHRRWYNPEYFFGTAVVDQFTDGFRAKTLPPRELIECSD</sequence>
<protein>
    <submittedName>
        <fullName evidence="1">Uncharacterized protein</fullName>
    </submittedName>
</protein>
<dbReference type="AlphaFoldDB" id="A0A2U2DBP9"/>